<feature type="region of interest" description="Disordered" evidence="1">
    <location>
        <begin position="1"/>
        <end position="36"/>
    </location>
</feature>
<reference evidence="2 3" key="1">
    <citation type="submission" date="2019-03" db="EMBL/GenBank/DDBJ databases">
        <title>Single cell metagenomics reveals metabolic interactions within the superorganism composed of flagellate Streblomastix strix and complex community of Bacteroidetes bacteria on its surface.</title>
        <authorList>
            <person name="Treitli S.C."/>
            <person name="Kolisko M."/>
            <person name="Husnik F."/>
            <person name="Keeling P."/>
            <person name="Hampl V."/>
        </authorList>
    </citation>
    <scope>NUCLEOTIDE SEQUENCE [LARGE SCALE GENOMIC DNA]</scope>
    <source>
        <strain evidence="2">ST1C</strain>
    </source>
</reference>
<accession>A0A5J4VG64</accession>
<protein>
    <submittedName>
        <fullName evidence="2">Uncharacterized protein</fullName>
    </submittedName>
</protein>
<dbReference type="Proteomes" id="UP000324800">
    <property type="component" value="Unassembled WGS sequence"/>
</dbReference>
<feature type="compositionally biased region" description="Low complexity" evidence="1">
    <location>
        <begin position="20"/>
        <end position="30"/>
    </location>
</feature>
<dbReference type="EMBL" id="SNRW01007247">
    <property type="protein sequence ID" value="KAA6381578.1"/>
    <property type="molecule type" value="Genomic_DNA"/>
</dbReference>
<gene>
    <name evidence="2" type="ORF">EZS28_022897</name>
</gene>
<comment type="caution">
    <text evidence="2">The sequence shown here is derived from an EMBL/GenBank/DDBJ whole genome shotgun (WGS) entry which is preliminary data.</text>
</comment>
<feature type="region of interest" description="Disordered" evidence="1">
    <location>
        <begin position="63"/>
        <end position="88"/>
    </location>
</feature>
<organism evidence="2 3">
    <name type="scientific">Streblomastix strix</name>
    <dbReference type="NCBI Taxonomy" id="222440"/>
    <lineage>
        <taxon>Eukaryota</taxon>
        <taxon>Metamonada</taxon>
        <taxon>Preaxostyla</taxon>
        <taxon>Oxymonadida</taxon>
        <taxon>Streblomastigidae</taxon>
        <taxon>Streblomastix</taxon>
    </lineage>
</organism>
<evidence type="ECO:0000256" key="1">
    <source>
        <dbReference type="SAM" id="MobiDB-lite"/>
    </source>
</evidence>
<evidence type="ECO:0000313" key="3">
    <source>
        <dbReference type="Proteomes" id="UP000324800"/>
    </source>
</evidence>
<dbReference type="AlphaFoldDB" id="A0A5J4VG64"/>
<proteinExistence type="predicted"/>
<evidence type="ECO:0000313" key="2">
    <source>
        <dbReference type="EMBL" id="KAA6381578.1"/>
    </source>
</evidence>
<feature type="compositionally biased region" description="Polar residues" evidence="1">
    <location>
        <begin position="1"/>
        <end position="10"/>
    </location>
</feature>
<name>A0A5J4VG64_9EUKA</name>
<sequence>MSEIRTTQKNGGWRRDELDWGSTSWGTTTGASDKPIECVEDNWSEGGGGDGCIADVEAQGKSAKVEEVVQGNQGGEQRQGEEGSGLQKVKRGDCQNIFQEGGSSLGDGVDTGGGFCINVGSQKCLSSCQGREESERKHEFQFRQQEFHERRNAFWVDKEPCDFLQCAEAGDQRNQRKVESESNFLYKRYSAYLLGQRKAWKVDFGSDEVLGGFGMVAGSRQMLDKSEKEIRVSGLRMKFRKKGGLHSEAEIRITEKVHYELDGIDEEMEKDQSKNECSNLRGIELFEDQIH</sequence>